<accession>A0A6J8C5I9</accession>
<protein>
    <submittedName>
        <fullName evidence="2">Uncharacterized protein</fullName>
    </submittedName>
</protein>
<evidence type="ECO:0000313" key="3">
    <source>
        <dbReference type="Proteomes" id="UP000507470"/>
    </source>
</evidence>
<organism evidence="2 3">
    <name type="scientific">Mytilus coruscus</name>
    <name type="common">Sea mussel</name>
    <dbReference type="NCBI Taxonomy" id="42192"/>
    <lineage>
        <taxon>Eukaryota</taxon>
        <taxon>Metazoa</taxon>
        <taxon>Spiralia</taxon>
        <taxon>Lophotrochozoa</taxon>
        <taxon>Mollusca</taxon>
        <taxon>Bivalvia</taxon>
        <taxon>Autobranchia</taxon>
        <taxon>Pteriomorphia</taxon>
        <taxon>Mytilida</taxon>
        <taxon>Mytiloidea</taxon>
        <taxon>Mytilidae</taxon>
        <taxon>Mytilinae</taxon>
        <taxon>Mytilus</taxon>
    </lineage>
</organism>
<proteinExistence type="predicted"/>
<dbReference type="EMBL" id="CACVKT020004620">
    <property type="protein sequence ID" value="CAC5390776.1"/>
    <property type="molecule type" value="Genomic_DNA"/>
</dbReference>
<keyword evidence="3" id="KW-1185">Reference proteome</keyword>
<evidence type="ECO:0000313" key="2">
    <source>
        <dbReference type="EMBL" id="CAC5390776.1"/>
    </source>
</evidence>
<gene>
    <name evidence="2" type="ORF">MCOR_25851</name>
</gene>
<feature type="region of interest" description="Disordered" evidence="1">
    <location>
        <begin position="185"/>
        <end position="212"/>
    </location>
</feature>
<reference evidence="2 3" key="1">
    <citation type="submission" date="2020-06" db="EMBL/GenBank/DDBJ databases">
        <authorList>
            <person name="Li R."/>
            <person name="Bekaert M."/>
        </authorList>
    </citation>
    <scope>NUCLEOTIDE SEQUENCE [LARGE SCALE GENOMIC DNA]</scope>
    <source>
        <strain evidence="3">wild</strain>
    </source>
</reference>
<dbReference type="Proteomes" id="UP000507470">
    <property type="component" value="Unassembled WGS sequence"/>
</dbReference>
<evidence type="ECO:0000256" key="1">
    <source>
        <dbReference type="SAM" id="MobiDB-lite"/>
    </source>
</evidence>
<name>A0A6J8C5I9_MYTCO</name>
<dbReference type="AlphaFoldDB" id="A0A6J8C5I9"/>
<sequence length="316" mass="36005">MQDWQSKSKQMTKEMELLAPQRFGSENEMNQHNILVDYQENHLDSNLSAAKVDSDTVEIKQSEQFCDAPELAYSSAEESKEVIKNLHINTNDVLRKIETKNSKDEKEPIDLWLRNKCTKGVSKDENYIQLHQLSTDEFQGGERGTGITKNDEGDTDEVLIFSVETTKAEIGDQMQSIVYLRNAENTNVENSENSKKRKKPESKKSEDGEDPHLLKEVGKDETNIQLQQLNTDVFQGDETGTGITNNDEGDTYEVFVSEETEKKEIGAEKGGVFPLTNTGKNKVRSLPISDDFGELPIKERIKLMERKRFLKKYNSE</sequence>
<feature type="compositionally biased region" description="Basic and acidic residues" evidence="1">
    <location>
        <begin position="202"/>
        <end position="212"/>
    </location>
</feature>